<keyword evidence="14" id="KW-1185">Reference proteome</keyword>
<evidence type="ECO:0000256" key="11">
    <source>
        <dbReference type="ARBA" id="ARBA00023225"/>
    </source>
</evidence>
<dbReference type="NCBIfam" id="NF009438">
    <property type="entry name" value="PRK12797.1"/>
    <property type="match status" value="1"/>
</dbReference>
<dbReference type="PANTHER" id="PTHR30587:SF0">
    <property type="entry name" value="FLAGELLAR BIOSYNTHETIC PROTEIN FLIP"/>
    <property type="match status" value="1"/>
</dbReference>
<keyword evidence="7 12" id="KW-0653">Protein transport</keyword>
<dbReference type="KEGG" id="aoe:Clos_1497"/>
<feature type="transmembrane region" description="Helical" evidence="12">
    <location>
        <begin position="67"/>
        <end position="97"/>
    </location>
</feature>
<keyword evidence="5 12" id="KW-0812">Transmembrane</keyword>
<evidence type="ECO:0000256" key="8">
    <source>
        <dbReference type="ARBA" id="ARBA00022989"/>
    </source>
</evidence>
<evidence type="ECO:0000256" key="5">
    <source>
        <dbReference type="ARBA" id="ARBA00022692"/>
    </source>
</evidence>
<dbReference type="GO" id="GO:0044781">
    <property type="term" value="P:bacterial-type flagellum organization"/>
    <property type="evidence" value="ECO:0007669"/>
    <property type="project" value="UniProtKB-UniRule"/>
</dbReference>
<keyword evidence="6 12" id="KW-1005">Bacterial flagellum biogenesis</keyword>
<dbReference type="eggNOG" id="COG1338">
    <property type="taxonomic scope" value="Bacteria"/>
</dbReference>
<evidence type="ECO:0000256" key="7">
    <source>
        <dbReference type="ARBA" id="ARBA00022927"/>
    </source>
</evidence>
<feature type="transmembrane region" description="Helical" evidence="12">
    <location>
        <begin position="109"/>
        <end position="128"/>
    </location>
</feature>
<dbReference type="PRINTS" id="PR01302">
    <property type="entry name" value="TYPE3IMPPROT"/>
</dbReference>
<evidence type="ECO:0000256" key="3">
    <source>
        <dbReference type="ARBA" id="ARBA00022448"/>
    </source>
</evidence>
<evidence type="ECO:0000313" key="13">
    <source>
        <dbReference type="EMBL" id="ABW19040.1"/>
    </source>
</evidence>
<proteinExistence type="inferred from homology"/>
<evidence type="ECO:0000256" key="9">
    <source>
        <dbReference type="ARBA" id="ARBA00023136"/>
    </source>
</evidence>
<accession>A8MHF3</accession>
<comment type="subcellular location">
    <subcellularLocation>
        <location evidence="12">Cell membrane</location>
        <topology evidence="12">Multi-pass membrane protein</topology>
    </subcellularLocation>
    <subcellularLocation>
        <location evidence="12">Bacterial flagellum basal body</location>
    </subcellularLocation>
</comment>
<evidence type="ECO:0000256" key="1">
    <source>
        <dbReference type="ARBA" id="ARBA00006257"/>
    </source>
</evidence>
<evidence type="ECO:0000256" key="10">
    <source>
        <dbReference type="ARBA" id="ARBA00023143"/>
    </source>
</evidence>
<dbReference type="STRING" id="350688.Clos_1497"/>
<name>A8MHF3_ALKOO</name>
<dbReference type="EMBL" id="CP000853">
    <property type="protein sequence ID" value="ABW19040.1"/>
    <property type="molecule type" value="Genomic_DNA"/>
</dbReference>
<keyword evidence="13" id="KW-0969">Cilium</keyword>
<dbReference type="Proteomes" id="UP000000269">
    <property type="component" value="Chromosome"/>
</dbReference>
<keyword evidence="10" id="KW-0975">Bacterial flagellum</keyword>
<organism evidence="13 14">
    <name type="scientific">Alkaliphilus oremlandii (strain OhILAs)</name>
    <name type="common">Clostridium oremlandii (strain OhILAs)</name>
    <dbReference type="NCBI Taxonomy" id="350688"/>
    <lineage>
        <taxon>Bacteria</taxon>
        <taxon>Bacillati</taxon>
        <taxon>Bacillota</taxon>
        <taxon>Clostridia</taxon>
        <taxon>Peptostreptococcales</taxon>
        <taxon>Natronincolaceae</taxon>
        <taxon>Alkaliphilus</taxon>
    </lineage>
</organism>
<keyword evidence="13" id="KW-0966">Cell projection</keyword>
<dbReference type="Pfam" id="PF00813">
    <property type="entry name" value="FliP"/>
    <property type="match status" value="1"/>
</dbReference>
<dbReference type="PRINTS" id="PR00951">
    <property type="entry name" value="FLGBIOSNFLIP"/>
</dbReference>
<keyword evidence="13" id="KW-0282">Flagellum</keyword>
<comment type="function">
    <text evidence="12">Plays a role in the flagellum-specific transport system.</text>
</comment>
<dbReference type="InterPro" id="IPR005838">
    <property type="entry name" value="T3SS_IM_P"/>
</dbReference>
<dbReference type="NCBIfam" id="TIGR01103">
    <property type="entry name" value="fliP"/>
    <property type="match status" value="1"/>
</dbReference>
<dbReference type="RefSeq" id="WP_012159352.1">
    <property type="nucleotide sequence ID" value="NC_009922.1"/>
</dbReference>
<dbReference type="GO" id="GO:0016787">
    <property type="term" value="F:hydrolase activity"/>
    <property type="evidence" value="ECO:0007669"/>
    <property type="project" value="UniProtKB-KW"/>
</dbReference>
<dbReference type="InterPro" id="IPR005837">
    <property type="entry name" value="FliP"/>
</dbReference>
<keyword evidence="9 12" id="KW-0472">Membrane</keyword>
<keyword evidence="3 12" id="KW-0813">Transport</keyword>
<sequence length="269" mass="29976">MKNSNGKLIQILLDGNKYIRMACFIIICFIVLGSNQAFAQPNITVPNLQLSIDGASSPEETVNSLQLLSLLTILSLAPAILIMVTSFTRIIIVLSFLRNALATQQTPPTQVLIGLALFLTFFIMAPVASEINQNALQPFLNQEITQQQAVEEAMDPLREFMFRQTREKDLALFIEASNSEVSENFQVEDIKTTTLIPAFIISELKTAFQMGFVLFIPFIVLDMVVASVLMSMGMMMLPPAMISLPFKLMLFVMVDGWNVLIKSLLLSFK</sequence>
<evidence type="ECO:0000256" key="6">
    <source>
        <dbReference type="ARBA" id="ARBA00022795"/>
    </source>
</evidence>
<evidence type="ECO:0000256" key="12">
    <source>
        <dbReference type="RuleBase" id="RU362069"/>
    </source>
</evidence>
<feature type="transmembrane region" description="Helical" evidence="12">
    <location>
        <begin position="212"/>
        <end position="236"/>
    </location>
</feature>
<evidence type="ECO:0000256" key="2">
    <source>
        <dbReference type="ARBA" id="ARBA00021714"/>
    </source>
</evidence>
<comment type="similarity">
    <text evidence="1 12">Belongs to the FliP/MopC/SpaP family.</text>
</comment>
<evidence type="ECO:0000313" key="14">
    <source>
        <dbReference type="Proteomes" id="UP000000269"/>
    </source>
</evidence>
<keyword evidence="13" id="KW-0378">Hydrolase</keyword>
<keyword evidence="8 12" id="KW-1133">Transmembrane helix</keyword>
<keyword evidence="11 12" id="KW-1006">Bacterial flagellum protein export</keyword>
<evidence type="ECO:0000256" key="4">
    <source>
        <dbReference type="ARBA" id="ARBA00022475"/>
    </source>
</evidence>
<dbReference type="PROSITE" id="PS01060">
    <property type="entry name" value="FLIP_1"/>
    <property type="match status" value="1"/>
</dbReference>
<dbReference type="PROSITE" id="PS01061">
    <property type="entry name" value="FLIP_2"/>
    <property type="match status" value="1"/>
</dbReference>
<feature type="transmembrane region" description="Helical" evidence="12">
    <location>
        <begin position="248"/>
        <end position="268"/>
    </location>
</feature>
<dbReference type="PANTHER" id="PTHR30587">
    <property type="entry name" value="FLAGELLAR BIOSYNTHETIC PROTEIN FLIP"/>
    <property type="match status" value="1"/>
</dbReference>
<reference evidence="14" key="1">
    <citation type="submission" date="2007-10" db="EMBL/GenBank/DDBJ databases">
        <title>Complete genome of Alkaliphilus oremlandii OhILAs.</title>
        <authorList>
            <person name="Copeland A."/>
            <person name="Lucas S."/>
            <person name="Lapidus A."/>
            <person name="Barry K."/>
            <person name="Detter J.C."/>
            <person name="Glavina del Rio T."/>
            <person name="Hammon N."/>
            <person name="Israni S."/>
            <person name="Dalin E."/>
            <person name="Tice H."/>
            <person name="Pitluck S."/>
            <person name="Chain P."/>
            <person name="Malfatti S."/>
            <person name="Shin M."/>
            <person name="Vergez L."/>
            <person name="Schmutz J."/>
            <person name="Larimer F."/>
            <person name="Land M."/>
            <person name="Hauser L."/>
            <person name="Kyrpides N."/>
            <person name="Mikhailova N."/>
            <person name="Stolz J.F."/>
            <person name="Dawson A."/>
            <person name="Fisher E."/>
            <person name="Crable B."/>
            <person name="Perera E."/>
            <person name="Lisak J."/>
            <person name="Ranganathan M."/>
            <person name="Basu P."/>
            <person name="Richardson P."/>
        </authorList>
    </citation>
    <scope>NUCLEOTIDE SEQUENCE [LARGE SCALE GENOMIC DNA]</scope>
    <source>
        <strain evidence="14">OhILAs</strain>
    </source>
</reference>
<protein>
    <recommendedName>
        <fullName evidence="2 12">Flagellar biosynthetic protein FliP</fullName>
    </recommendedName>
</protein>
<dbReference type="HOGENOM" id="CLU_042028_0_1_9"/>
<dbReference type="AlphaFoldDB" id="A8MHF3"/>
<dbReference type="GO" id="GO:0009306">
    <property type="term" value="P:protein secretion"/>
    <property type="evidence" value="ECO:0007669"/>
    <property type="project" value="UniProtKB-UniRule"/>
</dbReference>
<dbReference type="GO" id="GO:0009425">
    <property type="term" value="C:bacterial-type flagellum basal body"/>
    <property type="evidence" value="ECO:0007669"/>
    <property type="project" value="UniProtKB-SubCell"/>
</dbReference>
<keyword evidence="4 12" id="KW-1003">Cell membrane</keyword>
<gene>
    <name evidence="12" type="primary">fliP</name>
    <name evidence="13" type="ordered locus">Clos_1497</name>
</gene>
<dbReference type="GO" id="GO:0005886">
    <property type="term" value="C:plasma membrane"/>
    <property type="evidence" value="ECO:0007669"/>
    <property type="project" value="UniProtKB-SubCell"/>
</dbReference>